<protein>
    <submittedName>
        <fullName evidence="3">Uncharacterized protein</fullName>
    </submittedName>
</protein>
<dbReference type="OrthoDB" id="5394254at2759"/>
<organism evidence="3 4">
    <name type="scientific">Periconia macrospinosa</name>
    <dbReference type="NCBI Taxonomy" id="97972"/>
    <lineage>
        <taxon>Eukaryota</taxon>
        <taxon>Fungi</taxon>
        <taxon>Dikarya</taxon>
        <taxon>Ascomycota</taxon>
        <taxon>Pezizomycotina</taxon>
        <taxon>Dothideomycetes</taxon>
        <taxon>Pleosporomycetidae</taxon>
        <taxon>Pleosporales</taxon>
        <taxon>Massarineae</taxon>
        <taxon>Periconiaceae</taxon>
        <taxon>Periconia</taxon>
    </lineage>
</organism>
<dbReference type="EMBL" id="KZ805337">
    <property type="protein sequence ID" value="PVI02892.1"/>
    <property type="molecule type" value="Genomic_DNA"/>
</dbReference>
<evidence type="ECO:0000313" key="4">
    <source>
        <dbReference type="Proteomes" id="UP000244855"/>
    </source>
</evidence>
<dbReference type="STRING" id="97972.A0A2V1DYB0"/>
<dbReference type="Proteomes" id="UP000244855">
    <property type="component" value="Unassembled WGS sequence"/>
</dbReference>
<evidence type="ECO:0000313" key="3">
    <source>
        <dbReference type="EMBL" id="PVI02892.1"/>
    </source>
</evidence>
<reference evidence="3 4" key="1">
    <citation type="journal article" date="2018" name="Sci. Rep.">
        <title>Comparative genomics provides insights into the lifestyle and reveals functional heterogeneity of dark septate endophytic fungi.</title>
        <authorList>
            <person name="Knapp D.G."/>
            <person name="Nemeth J.B."/>
            <person name="Barry K."/>
            <person name="Hainaut M."/>
            <person name="Henrissat B."/>
            <person name="Johnson J."/>
            <person name="Kuo A."/>
            <person name="Lim J.H.P."/>
            <person name="Lipzen A."/>
            <person name="Nolan M."/>
            <person name="Ohm R.A."/>
            <person name="Tamas L."/>
            <person name="Grigoriev I.V."/>
            <person name="Spatafora J.W."/>
            <person name="Nagy L.G."/>
            <person name="Kovacs G.M."/>
        </authorList>
    </citation>
    <scope>NUCLEOTIDE SEQUENCE [LARGE SCALE GENOMIC DNA]</scope>
    <source>
        <strain evidence="3 4">DSE2036</strain>
    </source>
</reference>
<proteinExistence type="predicted"/>
<gene>
    <name evidence="3" type="ORF">DM02DRAFT_612542</name>
</gene>
<accession>A0A2V1DYB0</accession>
<evidence type="ECO:0000256" key="1">
    <source>
        <dbReference type="SAM" id="MobiDB-lite"/>
    </source>
</evidence>
<dbReference type="AlphaFoldDB" id="A0A2V1DYB0"/>
<feature type="region of interest" description="Disordered" evidence="1">
    <location>
        <begin position="1"/>
        <end position="21"/>
    </location>
</feature>
<feature type="transmembrane region" description="Helical" evidence="2">
    <location>
        <begin position="304"/>
        <end position="326"/>
    </location>
</feature>
<feature type="transmembrane region" description="Helical" evidence="2">
    <location>
        <begin position="275"/>
        <end position="292"/>
    </location>
</feature>
<keyword evidence="2" id="KW-0812">Transmembrane</keyword>
<keyword evidence="4" id="KW-1185">Reference proteome</keyword>
<keyword evidence="2" id="KW-0472">Membrane</keyword>
<sequence>MAPPALLDRTSPNVVPDRARPLRPSRLPSHLRLVVLIVSNLGLQAALWTAAADYLDLHELGSISKATDPDDVTTPLWRLVYKLIVVWLGWKLNYDFIDITALTIITNLPYAYLLTTYYEITHLTASFSVLSEIIAIALPTYLLRPRSAINNHNAPVPNRYLLNSFQVTSSNRLLATGVYVAVLYSALKTGVLNKFLVTNFDIPTVERAYEETWLTLAWKVFIAGVATQTFLLNPSIGATPAPGDVTPVEDFNAATADLPQTLKHNFWFFSRRTRALIRQTFIATAFLLANTVRKCYSLNGSSPVGAAGYAGYWVLANVICAAWWVWVGDVEV</sequence>
<evidence type="ECO:0000256" key="2">
    <source>
        <dbReference type="SAM" id="Phobius"/>
    </source>
</evidence>
<keyword evidence="2" id="KW-1133">Transmembrane helix</keyword>
<name>A0A2V1DYB0_9PLEO</name>